<proteinExistence type="predicted"/>
<accession>A0ABR1TEE8</accession>
<dbReference type="PANTHER" id="PTHR33112">
    <property type="entry name" value="DOMAIN PROTEIN, PUTATIVE-RELATED"/>
    <property type="match status" value="1"/>
</dbReference>
<dbReference type="Proteomes" id="UP001444661">
    <property type="component" value="Unassembled WGS sequence"/>
</dbReference>
<keyword evidence="3" id="KW-1185">Reference proteome</keyword>
<dbReference type="PANTHER" id="PTHR33112:SF10">
    <property type="entry name" value="TOL"/>
    <property type="match status" value="1"/>
</dbReference>
<protein>
    <submittedName>
        <fullName evidence="2">Heterokaryon incompatibility protein-domain-containing protein</fullName>
    </submittedName>
</protein>
<dbReference type="EMBL" id="JAQQWK010000003">
    <property type="protein sequence ID" value="KAK8044998.1"/>
    <property type="molecule type" value="Genomic_DNA"/>
</dbReference>
<comment type="caution">
    <text evidence="2">The sequence shown here is derived from an EMBL/GenBank/DDBJ whole genome shotgun (WGS) entry which is preliminary data.</text>
</comment>
<sequence>MSHCWVGHVPLRLLSSNIDELQNEMPIARLSRSFQDAIQVVHWLGLSYIWIDSLCIIQDSPADWEKESARMAEVYSNSHCNIAAAHAANGTYECFVERDPRLVKPLKVELSWDSMPRTIWTALI</sequence>
<dbReference type="Pfam" id="PF06985">
    <property type="entry name" value="HET"/>
    <property type="match status" value="1"/>
</dbReference>
<organism evidence="2 3">
    <name type="scientific">Apiospora rasikravindrae</name>
    <dbReference type="NCBI Taxonomy" id="990691"/>
    <lineage>
        <taxon>Eukaryota</taxon>
        <taxon>Fungi</taxon>
        <taxon>Dikarya</taxon>
        <taxon>Ascomycota</taxon>
        <taxon>Pezizomycotina</taxon>
        <taxon>Sordariomycetes</taxon>
        <taxon>Xylariomycetidae</taxon>
        <taxon>Amphisphaeriales</taxon>
        <taxon>Apiosporaceae</taxon>
        <taxon>Apiospora</taxon>
    </lineage>
</organism>
<evidence type="ECO:0000313" key="2">
    <source>
        <dbReference type="EMBL" id="KAK8044998.1"/>
    </source>
</evidence>
<reference evidence="2 3" key="1">
    <citation type="submission" date="2023-01" db="EMBL/GenBank/DDBJ databases">
        <title>Analysis of 21 Apiospora genomes using comparative genomics revels a genus with tremendous synthesis potential of carbohydrate active enzymes and secondary metabolites.</title>
        <authorList>
            <person name="Sorensen T."/>
        </authorList>
    </citation>
    <scope>NUCLEOTIDE SEQUENCE [LARGE SCALE GENOMIC DNA]</scope>
    <source>
        <strain evidence="2 3">CBS 33761</strain>
    </source>
</reference>
<name>A0ABR1TEE8_9PEZI</name>
<gene>
    <name evidence="2" type="ORF">PG993_005022</name>
</gene>
<evidence type="ECO:0000259" key="1">
    <source>
        <dbReference type="Pfam" id="PF06985"/>
    </source>
</evidence>
<feature type="domain" description="Heterokaryon incompatibility" evidence="1">
    <location>
        <begin position="1"/>
        <end position="110"/>
    </location>
</feature>
<evidence type="ECO:0000313" key="3">
    <source>
        <dbReference type="Proteomes" id="UP001444661"/>
    </source>
</evidence>
<dbReference type="InterPro" id="IPR010730">
    <property type="entry name" value="HET"/>
</dbReference>